<dbReference type="InterPro" id="IPR000994">
    <property type="entry name" value="Pept_M24"/>
</dbReference>
<comment type="caution">
    <text evidence="8">The sequence shown here is derived from an EMBL/GenBank/DDBJ whole genome shotgun (WGS) entry which is preliminary data.</text>
</comment>
<dbReference type="PROSITE" id="PS00491">
    <property type="entry name" value="PROLINE_PEPTIDASE"/>
    <property type="match status" value="1"/>
</dbReference>
<evidence type="ECO:0000313" key="9">
    <source>
        <dbReference type="Proteomes" id="UP000484875"/>
    </source>
</evidence>
<dbReference type="GO" id="GO:0006508">
    <property type="term" value="P:proteolysis"/>
    <property type="evidence" value="ECO:0007669"/>
    <property type="project" value="UniProtKB-KW"/>
</dbReference>
<evidence type="ECO:0000256" key="2">
    <source>
        <dbReference type="ARBA" id="ARBA00022723"/>
    </source>
</evidence>
<dbReference type="InterPro" id="IPR000587">
    <property type="entry name" value="Creatinase_N"/>
</dbReference>
<dbReference type="SUPFAM" id="SSF55920">
    <property type="entry name" value="Creatinase/aminopeptidase"/>
    <property type="match status" value="1"/>
</dbReference>
<feature type="domain" description="Creatinase N-terminal" evidence="7">
    <location>
        <begin position="33"/>
        <end position="171"/>
    </location>
</feature>
<organism evidence="8 9">
    <name type="scientific">Duganella vulcania</name>
    <dbReference type="NCBI Taxonomy" id="2692166"/>
    <lineage>
        <taxon>Bacteria</taxon>
        <taxon>Pseudomonadati</taxon>
        <taxon>Pseudomonadota</taxon>
        <taxon>Betaproteobacteria</taxon>
        <taxon>Burkholderiales</taxon>
        <taxon>Oxalobacteraceae</taxon>
        <taxon>Telluria group</taxon>
        <taxon>Duganella</taxon>
    </lineage>
</organism>
<dbReference type="SUPFAM" id="SSF53092">
    <property type="entry name" value="Creatinase/prolidase N-terminal domain"/>
    <property type="match status" value="1"/>
</dbReference>
<gene>
    <name evidence="8" type="ORF">GTP81_11260</name>
</gene>
<proteinExistence type="inferred from homology"/>
<keyword evidence="9" id="KW-1185">Reference proteome</keyword>
<feature type="domain" description="Peptidase M24" evidence="6">
    <location>
        <begin position="181"/>
        <end position="387"/>
    </location>
</feature>
<comment type="similarity">
    <text evidence="5">Belongs to the peptidase M24B family.</text>
</comment>
<dbReference type="InterPro" id="IPR050659">
    <property type="entry name" value="Peptidase_M24B"/>
</dbReference>
<sequence length="408" mass="44847">MTIGGKTMEEALASLSDMTAGAVPIGKDEHLQRLARAQAYMRDRGIAAIYVNAGSNMTYFTGTKWYPSERMVGAILPASGAVEYIAPAFEESTLKDFMLVEGNVNTWHEHESPYQLFIDTLKRMGIAPAAGDAAPRIGICESAAFFIYDGIRPLADGYALENARQVTAHCRTRKSANEIALMQRAKDMTLAVHVATASILREGITTVEVEEFINRAHRKVGASGSYFVIVLFGEATAYPHGVSYVQTLQRGDTVLIDTGCKLHNYISDITRTYVYGEISERQRSVWNSEKAAQLAAFNAAQLGVPCEQVDMAARRSLEADGFGPGYKLPGLPHRTGHGIGLDIHEWPYLVGGDKTPLDVGMCFSNEPMICIPGEFGVRHEDHFYMTENGPKWFTEPAHSIDDPFGLRK</sequence>
<evidence type="ECO:0000259" key="7">
    <source>
        <dbReference type="Pfam" id="PF01321"/>
    </source>
</evidence>
<evidence type="ECO:0000256" key="1">
    <source>
        <dbReference type="ARBA" id="ARBA00022670"/>
    </source>
</evidence>
<keyword evidence="3" id="KW-0378">Hydrolase</keyword>
<evidence type="ECO:0000256" key="3">
    <source>
        <dbReference type="ARBA" id="ARBA00022801"/>
    </source>
</evidence>
<evidence type="ECO:0000256" key="4">
    <source>
        <dbReference type="ARBA" id="ARBA00023049"/>
    </source>
</evidence>
<dbReference type="Gene3D" id="3.90.230.10">
    <property type="entry name" value="Creatinase/methionine aminopeptidase superfamily"/>
    <property type="match status" value="1"/>
</dbReference>
<evidence type="ECO:0000259" key="6">
    <source>
        <dbReference type="Pfam" id="PF00557"/>
    </source>
</evidence>
<accession>A0A845HEU7</accession>
<evidence type="ECO:0000256" key="5">
    <source>
        <dbReference type="RuleBase" id="RU000590"/>
    </source>
</evidence>
<dbReference type="RefSeq" id="WP_161089964.1">
    <property type="nucleotide sequence ID" value="NZ_WWCV01000016.1"/>
</dbReference>
<dbReference type="PANTHER" id="PTHR46112:SF3">
    <property type="entry name" value="AMINOPEPTIDASE YPDF"/>
    <property type="match status" value="1"/>
</dbReference>
<keyword evidence="4" id="KW-0482">Metalloprotease</keyword>
<dbReference type="GO" id="GO:0046872">
    <property type="term" value="F:metal ion binding"/>
    <property type="evidence" value="ECO:0007669"/>
    <property type="project" value="UniProtKB-KW"/>
</dbReference>
<dbReference type="InterPro" id="IPR001131">
    <property type="entry name" value="Peptidase_M24B_aminopep-P_CS"/>
</dbReference>
<keyword evidence="2 5" id="KW-0479">Metal-binding</keyword>
<dbReference type="InterPro" id="IPR036005">
    <property type="entry name" value="Creatinase/aminopeptidase-like"/>
</dbReference>
<dbReference type="InterPro" id="IPR029149">
    <property type="entry name" value="Creatin/AminoP/Spt16_N"/>
</dbReference>
<reference evidence="8 9" key="1">
    <citation type="submission" date="2019-12" db="EMBL/GenBank/DDBJ databases">
        <title>Novel species isolated from a subtropical stream in China.</title>
        <authorList>
            <person name="Lu H."/>
        </authorList>
    </citation>
    <scope>NUCLEOTIDE SEQUENCE [LARGE SCALE GENOMIC DNA]</scope>
    <source>
        <strain evidence="8 9">FT107W</strain>
    </source>
</reference>
<dbReference type="Proteomes" id="UP000484875">
    <property type="component" value="Unassembled WGS sequence"/>
</dbReference>
<dbReference type="AlphaFoldDB" id="A0A845HEU7"/>
<dbReference type="PANTHER" id="PTHR46112">
    <property type="entry name" value="AMINOPEPTIDASE"/>
    <property type="match status" value="1"/>
</dbReference>
<protein>
    <submittedName>
        <fullName evidence="8">M24 family metallopeptidase</fullName>
    </submittedName>
</protein>
<dbReference type="Pfam" id="PF01321">
    <property type="entry name" value="Creatinase_N"/>
    <property type="match status" value="1"/>
</dbReference>
<dbReference type="Gene3D" id="3.40.350.10">
    <property type="entry name" value="Creatinase/prolidase N-terminal domain"/>
    <property type="match status" value="1"/>
</dbReference>
<keyword evidence="1" id="KW-0645">Protease</keyword>
<evidence type="ECO:0000313" key="8">
    <source>
        <dbReference type="EMBL" id="MYN17330.1"/>
    </source>
</evidence>
<dbReference type="GO" id="GO:0008237">
    <property type="term" value="F:metallopeptidase activity"/>
    <property type="evidence" value="ECO:0007669"/>
    <property type="project" value="UniProtKB-KW"/>
</dbReference>
<dbReference type="Pfam" id="PF00557">
    <property type="entry name" value="Peptidase_M24"/>
    <property type="match status" value="1"/>
</dbReference>
<dbReference type="EMBL" id="WWCV01000016">
    <property type="protein sequence ID" value="MYN17330.1"/>
    <property type="molecule type" value="Genomic_DNA"/>
</dbReference>
<name>A0A845HEU7_9BURK</name>